<organism evidence="2 3">
    <name type="scientific">Bradyrhizobium canariense</name>
    <dbReference type="NCBI Taxonomy" id="255045"/>
    <lineage>
        <taxon>Bacteria</taxon>
        <taxon>Pseudomonadati</taxon>
        <taxon>Pseudomonadota</taxon>
        <taxon>Alphaproteobacteria</taxon>
        <taxon>Hyphomicrobiales</taxon>
        <taxon>Nitrobacteraceae</taxon>
        <taxon>Bradyrhizobium</taxon>
    </lineage>
</organism>
<dbReference type="AlphaFoldDB" id="A0A1H2ATJ7"/>
<accession>A0A1H2ATJ7</accession>
<proteinExistence type="predicted"/>
<dbReference type="RefSeq" id="WP_146690184.1">
    <property type="nucleotide sequence ID" value="NZ_LT629750.1"/>
</dbReference>
<keyword evidence="3" id="KW-1185">Reference proteome</keyword>
<evidence type="ECO:0000256" key="1">
    <source>
        <dbReference type="SAM" id="MobiDB-lite"/>
    </source>
</evidence>
<feature type="region of interest" description="Disordered" evidence="1">
    <location>
        <begin position="42"/>
        <end position="74"/>
    </location>
</feature>
<feature type="compositionally biased region" description="Low complexity" evidence="1">
    <location>
        <begin position="42"/>
        <end position="54"/>
    </location>
</feature>
<reference evidence="3" key="1">
    <citation type="submission" date="2016-10" db="EMBL/GenBank/DDBJ databases">
        <authorList>
            <person name="Varghese N."/>
            <person name="Submissions S."/>
        </authorList>
    </citation>
    <scope>NUCLEOTIDE SEQUENCE [LARGE SCALE GENOMIC DNA]</scope>
    <source>
        <strain evidence="3">GAS369</strain>
    </source>
</reference>
<evidence type="ECO:0000313" key="2">
    <source>
        <dbReference type="EMBL" id="SDT49233.1"/>
    </source>
</evidence>
<dbReference type="EMBL" id="LT629750">
    <property type="protein sequence ID" value="SDT49233.1"/>
    <property type="molecule type" value="Genomic_DNA"/>
</dbReference>
<sequence length="74" mass="8169">MNNYSIIKVGHEYVVQADEKSILKVASWRRAAKLVTDAAELLDSQPAPQAPLQAKPEPSIDRDPRVMPDPSEVS</sequence>
<name>A0A1H2ATJ7_9BRAD</name>
<evidence type="ECO:0000313" key="3">
    <source>
        <dbReference type="Proteomes" id="UP000243904"/>
    </source>
</evidence>
<gene>
    <name evidence="2" type="ORF">SAMN05444158_6460</name>
</gene>
<protein>
    <submittedName>
        <fullName evidence="2">Uncharacterized protein</fullName>
    </submittedName>
</protein>
<dbReference type="Proteomes" id="UP000243904">
    <property type="component" value="Chromosome I"/>
</dbReference>